<proteinExistence type="predicted"/>
<gene>
    <name evidence="4" type="ORF">M407DRAFT_17039</name>
</gene>
<dbReference type="Pfam" id="PF00400">
    <property type="entry name" value="WD40"/>
    <property type="match status" value="1"/>
</dbReference>
<protein>
    <submittedName>
        <fullName evidence="4">Uncharacterized protein</fullName>
    </submittedName>
</protein>
<evidence type="ECO:0000256" key="3">
    <source>
        <dbReference type="PROSITE-ProRule" id="PRU00221"/>
    </source>
</evidence>
<dbReference type="SMART" id="SM00320">
    <property type="entry name" value="WD40"/>
    <property type="match status" value="3"/>
</dbReference>
<accession>A0A0C3QY59</accession>
<dbReference type="InterPro" id="IPR011047">
    <property type="entry name" value="Quinoprotein_ADH-like_sf"/>
</dbReference>
<dbReference type="Gene3D" id="2.130.10.10">
    <property type="entry name" value="YVTN repeat-like/Quinoprotein amine dehydrogenase"/>
    <property type="match status" value="1"/>
</dbReference>
<organism evidence="4 5">
    <name type="scientific">Tulasnella calospora MUT 4182</name>
    <dbReference type="NCBI Taxonomy" id="1051891"/>
    <lineage>
        <taxon>Eukaryota</taxon>
        <taxon>Fungi</taxon>
        <taxon>Dikarya</taxon>
        <taxon>Basidiomycota</taxon>
        <taxon>Agaricomycotina</taxon>
        <taxon>Agaricomycetes</taxon>
        <taxon>Cantharellales</taxon>
        <taxon>Tulasnellaceae</taxon>
        <taxon>Tulasnella</taxon>
    </lineage>
</organism>
<evidence type="ECO:0000256" key="2">
    <source>
        <dbReference type="ARBA" id="ARBA00022737"/>
    </source>
</evidence>
<sequence length="417" mass="45842">MATLKELPGFYYDPVKKRYFPGKRPPAPSTPAPTATARSTVTGDMQAAHAKQARRGSTYQSLARLKANPFAYGARRRFQTQAQDRIYGSTSLCRSQMVPHSSPLVALAVSPDSRYMTAVNDKGALYTYQEIAEPSVLYSNSWREEMILPGEVTSVGMAGMRYVVTSLNPRSQILIGTREDVTLGNTFFVSFPSIRDVWNSAFDGRALTLATEGGVAHIADIQRLDVDRRRFGIDALSLYRDKDVVYAGLRNGSVFRIDMRIKDRAESLLGQGDRDPVHNVSMAQTNQLFVGKRSGQLRLFDLRQMSESGRLSTAIAEYPDHVCGTSKRLGLAHDPDGRYLYAAGSDCRVRCWNMQTGQLLRAPPANTAAGSLLDSEFPCQVPAMCITTSTASGDTLQLAVGNSVLTYELGRKSLDIN</sequence>
<evidence type="ECO:0000256" key="1">
    <source>
        <dbReference type="ARBA" id="ARBA00022574"/>
    </source>
</evidence>
<dbReference type="InterPro" id="IPR015943">
    <property type="entry name" value="WD40/YVTN_repeat-like_dom_sf"/>
</dbReference>
<dbReference type="Proteomes" id="UP000054248">
    <property type="component" value="Unassembled WGS sequence"/>
</dbReference>
<reference evidence="4 5" key="1">
    <citation type="submission" date="2014-04" db="EMBL/GenBank/DDBJ databases">
        <authorList>
            <consortium name="DOE Joint Genome Institute"/>
            <person name="Kuo A."/>
            <person name="Girlanda M."/>
            <person name="Perotto S."/>
            <person name="Kohler A."/>
            <person name="Nagy L.G."/>
            <person name="Floudas D."/>
            <person name="Copeland A."/>
            <person name="Barry K.W."/>
            <person name="Cichocki N."/>
            <person name="Veneault-Fourrey C."/>
            <person name="LaButti K."/>
            <person name="Lindquist E.A."/>
            <person name="Lipzen A."/>
            <person name="Lundell T."/>
            <person name="Morin E."/>
            <person name="Murat C."/>
            <person name="Sun H."/>
            <person name="Tunlid A."/>
            <person name="Henrissat B."/>
            <person name="Grigoriev I.V."/>
            <person name="Hibbett D.S."/>
            <person name="Martin F."/>
            <person name="Nordberg H.P."/>
            <person name="Cantor M.N."/>
            <person name="Hua S.X."/>
        </authorList>
    </citation>
    <scope>NUCLEOTIDE SEQUENCE [LARGE SCALE GENOMIC DNA]</scope>
    <source>
        <strain evidence="4 5">MUT 4182</strain>
    </source>
</reference>
<dbReference type="OrthoDB" id="128867at2759"/>
<dbReference type="PANTHER" id="PTHR44472:SF1">
    <property type="entry name" value="DDB1 AND CUL4 ASSOCIATED FACTOR 4"/>
    <property type="match status" value="1"/>
</dbReference>
<dbReference type="InterPro" id="IPR001680">
    <property type="entry name" value="WD40_rpt"/>
</dbReference>
<dbReference type="AlphaFoldDB" id="A0A0C3QY59"/>
<dbReference type="PANTHER" id="PTHR44472">
    <property type="entry name" value="DDB1- AND CUL4-ASSOCIATED FACTOR 4-RELATED"/>
    <property type="match status" value="1"/>
</dbReference>
<dbReference type="SUPFAM" id="SSF50998">
    <property type="entry name" value="Quinoprotein alcohol dehydrogenase-like"/>
    <property type="match status" value="1"/>
</dbReference>
<reference evidence="5" key="2">
    <citation type="submission" date="2015-01" db="EMBL/GenBank/DDBJ databases">
        <title>Evolutionary Origins and Diversification of the Mycorrhizal Mutualists.</title>
        <authorList>
            <consortium name="DOE Joint Genome Institute"/>
            <consortium name="Mycorrhizal Genomics Consortium"/>
            <person name="Kohler A."/>
            <person name="Kuo A."/>
            <person name="Nagy L.G."/>
            <person name="Floudas D."/>
            <person name="Copeland A."/>
            <person name="Barry K.W."/>
            <person name="Cichocki N."/>
            <person name="Veneault-Fourrey C."/>
            <person name="LaButti K."/>
            <person name="Lindquist E.A."/>
            <person name="Lipzen A."/>
            <person name="Lundell T."/>
            <person name="Morin E."/>
            <person name="Murat C."/>
            <person name="Riley R."/>
            <person name="Ohm R."/>
            <person name="Sun H."/>
            <person name="Tunlid A."/>
            <person name="Henrissat B."/>
            <person name="Grigoriev I.V."/>
            <person name="Hibbett D.S."/>
            <person name="Martin F."/>
        </authorList>
    </citation>
    <scope>NUCLEOTIDE SEQUENCE [LARGE SCALE GENOMIC DNA]</scope>
    <source>
        <strain evidence="5">MUT 4182</strain>
    </source>
</reference>
<evidence type="ECO:0000313" key="5">
    <source>
        <dbReference type="Proteomes" id="UP000054248"/>
    </source>
</evidence>
<dbReference type="PROSITE" id="PS50082">
    <property type="entry name" value="WD_REPEATS_2"/>
    <property type="match status" value="1"/>
</dbReference>
<keyword evidence="5" id="KW-1185">Reference proteome</keyword>
<name>A0A0C3QY59_9AGAM</name>
<dbReference type="STRING" id="1051891.A0A0C3QY59"/>
<keyword evidence="2" id="KW-0677">Repeat</keyword>
<evidence type="ECO:0000313" key="4">
    <source>
        <dbReference type="EMBL" id="KIO34129.1"/>
    </source>
</evidence>
<dbReference type="EMBL" id="KN822944">
    <property type="protein sequence ID" value="KIO34129.1"/>
    <property type="molecule type" value="Genomic_DNA"/>
</dbReference>
<keyword evidence="1 3" id="KW-0853">WD repeat</keyword>
<dbReference type="InterPro" id="IPR052254">
    <property type="entry name" value="CUL4-DDB1_E3_ligase_receptor"/>
</dbReference>
<dbReference type="HOGENOM" id="CLU_049928_0_0_1"/>
<feature type="repeat" description="WD" evidence="3">
    <location>
        <begin position="331"/>
        <end position="362"/>
    </location>
</feature>